<dbReference type="InterPro" id="IPR054712">
    <property type="entry name" value="Cas3-like_dom"/>
</dbReference>
<sequence>MSSLSKAAKSLWGKKAIKNGQELWLPLIAHLIDTKNVINWLYNHWLSDKEQLIIESSLPNQNIHALVKFLGCVHDYGKCIPAFQGKPSYQRSKVLDQDLLERLLRQGLSSIKLVSMEKSPHAVAGEALLERAGLNESVGAIIGGHHGMPQKTSPFDQIINYTSNYFGSDQNQKIKEKWQRVQSELLNYILEICGYNNIKDVPPVSQPVAVILEGLLIMADWLASSEYLNYDVQKPLFPLISLNAGFDDLDMTARFEDAINTWAVNDEWYPQKVTNIEKHYQKRWGFEPRSVQEKMSAVIGKTKDPGMIIIEAPMGIGKTEIALTAAEQLGFSAGENGFFMGLPTQATSNAMFERIDQWLKQVAESEHAKLPIKLMHGKAQFNPIYRAIPIAENIDSDSDSDADSAVVVNSWFTGKKTILNEFSVGTIDNLLLMGLKQKHLFLKHLGLANKIVVIDEVHAYDVYMTSYLKKVLRWLGAYHVPVIALSATLPKQKRNELLQAYCKGKFGTKHFQAESGWENEQSYPLLSILDGKKMVQVNHFEQESFNKISVHIRRLKADDTDLVNKISATIEKGGIAGVIVNTVRRAQQLARLMPKGIPTLILHSAYLSSDRTKREQKLQNLIGKNGKRPKRLIVIGTQVLEQSLDIDFDVLFTDIAPMDLILQRIGRLHRHQIERPVGLQQPDVYILGINSFGDYGDANEAIYAKYLLMKTDHFLPNQIKLPTDISPLVQTVYDPENDEEVHDLDEAKSEFEDQISKLKKKAAVFQIAPPRPRRTIHGWLGDSPQNLDKDEVRAQAAVRDIKDTLEVVLLQKNESGFCLLDGRKLEKVSSKIIAEQTIRLPAAVTPNIDEAISSLEDITSKNFSYWQKDIWLRGSLALVLDKNLTANFNGWTLSYSSKLGLSYEKEGEKGE</sequence>
<reference evidence="11 12" key="1">
    <citation type="submission" date="2019-09" db="EMBL/GenBank/DDBJ databases">
        <title>Genome sequencing of Lactobacillus acetotolerans.</title>
        <authorList>
            <person name="Kim K."/>
        </authorList>
    </citation>
    <scope>NUCLEOTIDE SEQUENCE [LARGE SCALE GENOMIC DNA]</scope>
    <source>
        <strain evidence="11 12">LA749</strain>
    </source>
</reference>
<evidence type="ECO:0000256" key="7">
    <source>
        <dbReference type="ARBA" id="ARBA00022806"/>
    </source>
</evidence>
<dbReference type="Gene3D" id="1.10.3210.30">
    <property type="match status" value="1"/>
</dbReference>
<dbReference type="Gene3D" id="3.40.50.300">
    <property type="entry name" value="P-loop containing nucleotide triphosphate hydrolases"/>
    <property type="match status" value="2"/>
</dbReference>
<dbReference type="EMBL" id="CP044496">
    <property type="protein sequence ID" value="QFG51776.1"/>
    <property type="molecule type" value="Genomic_DNA"/>
</dbReference>
<evidence type="ECO:0000256" key="3">
    <source>
        <dbReference type="ARBA" id="ARBA00022722"/>
    </source>
</evidence>
<dbReference type="GO" id="GO:0004519">
    <property type="term" value="F:endonuclease activity"/>
    <property type="evidence" value="ECO:0007669"/>
    <property type="project" value="UniProtKB-KW"/>
</dbReference>
<dbReference type="InterPro" id="IPR006474">
    <property type="entry name" value="Helicase_Cas3_CRISPR-ass_core"/>
</dbReference>
<dbReference type="Proteomes" id="UP000325393">
    <property type="component" value="Chromosome"/>
</dbReference>
<dbReference type="InterPro" id="IPR006483">
    <property type="entry name" value="CRISPR-assoc_Cas3_HD"/>
</dbReference>
<keyword evidence="4" id="KW-0479">Metal-binding</keyword>
<dbReference type="CDD" id="cd09641">
    <property type="entry name" value="Cas3''_I"/>
    <property type="match status" value="1"/>
</dbReference>
<keyword evidence="6" id="KW-0378">Hydrolase</keyword>
<dbReference type="InterPro" id="IPR014001">
    <property type="entry name" value="Helicase_ATP-bd"/>
</dbReference>
<dbReference type="RefSeq" id="WP_056970603.1">
    <property type="nucleotide sequence ID" value="NZ_CP044496.1"/>
</dbReference>
<dbReference type="GO" id="GO:0046872">
    <property type="term" value="F:metal ion binding"/>
    <property type="evidence" value="ECO:0007669"/>
    <property type="project" value="UniProtKB-KW"/>
</dbReference>
<dbReference type="SMART" id="SM00490">
    <property type="entry name" value="HELICc"/>
    <property type="match status" value="1"/>
</dbReference>
<keyword evidence="11" id="KW-0255">Endonuclease</keyword>
<evidence type="ECO:0000256" key="6">
    <source>
        <dbReference type="ARBA" id="ARBA00022801"/>
    </source>
</evidence>
<organism evidence="11 12">
    <name type="scientific">Lactobacillus acetotolerans</name>
    <dbReference type="NCBI Taxonomy" id="1600"/>
    <lineage>
        <taxon>Bacteria</taxon>
        <taxon>Bacillati</taxon>
        <taxon>Bacillota</taxon>
        <taxon>Bacilli</taxon>
        <taxon>Lactobacillales</taxon>
        <taxon>Lactobacillaceae</taxon>
        <taxon>Lactobacillus</taxon>
    </lineage>
</organism>
<dbReference type="Pfam" id="PF18019">
    <property type="entry name" value="Cas3_HD"/>
    <property type="match status" value="1"/>
</dbReference>
<accession>A0A5P5ZJW7</accession>
<dbReference type="InterPro" id="IPR011545">
    <property type="entry name" value="DEAD/DEAH_box_helicase_dom"/>
</dbReference>
<dbReference type="Pfam" id="PF00270">
    <property type="entry name" value="DEAD"/>
    <property type="match status" value="1"/>
</dbReference>
<evidence type="ECO:0000259" key="10">
    <source>
        <dbReference type="PROSITE" id="PS51643"/>
    </source>
</evidence>
<dbReference type="InterPro" id="IPR027417">
    <property type="entry name" value="P-loop_NTPase"/>
</dbReference>
<keyword evidence="5" id="KW-0547">Nucleotide-binding</keyword>
<evidence type="ECO:0000256" key="4">
    <source>
        <dbReference type="ARBA" id="ARBA00022723"/>
    </source>
</evidence>
<dbReference type="GO" id="GO:0005524">
    <property type="term" value="F:ATP binding"/>
    <property type="evidence" value="ECO:0007669"/>
    <property type="project" value="UniProtKB-KW"/>
</dbReference>
<evidence type="ECO:0000313" key="11">
    <source>
        <dbReference type="EMBL" id="QFG51776.1"/>
    </source>
</evidence>
<keyword evidence="9" id="KW-0051">Antiviral defense</keyword>
<keyword evidence="7" id="KW-0347">Helicase</keyword>
<comment type="similarity">
    <text evidence="1">In the N-terminal section; belongs to the CRISPR-associated nuclease Cas3-HD family.</text>
</comment>
<proteinExistence type="inferred from homology"/>
<comment type="similarity">
    <text evidence="2">In the central section; belongs to the CRISPR-associated helicase Cas3 family.</text>
</comment>
<evidence type="ECO:0000256" key="9">
    <source>
        <dbReference type="ARBA" id="ARBA00023118"/>
    </source>
</evidence>
<name>A0A5P5ZJW7_9LACO</name>
<evidence type="ECO:0000256" key="5">
    <source>
        <dbReference type="ARBA" id="ARBA00022741"/>
    </source>
</evidence>
<dbReference type="GeneID" id="78212769"/>
<feature type="domain" description="HD Cas3-type" evidence="10">
    <location>
        <begin position="20"/>
        <end position="222"/>
    </location>
</feature>
<dbReference type="SUPFAM" id="SSF52540">
    <property type="entry name" value="P-loop containing nucleoside triphosphate hydrolases"/>
    <property type="match status" value="1"/>
</dbReference>
<gene>
    <name evidence="11" type="ORF">LA749_07195</name>
</gene>
<evidence type="ECO:0000313" key="12">
    <source>
        <dbReference type="Proteomes" id="UP000325393"/>
    </source>
</evidence>
<keyword evidence="8" id="KW-0067">ATP-binding</keyword>
<dbReference type="GO" id="GO:0003676">
    <property type="term" value="F:nucleic acid binding"/>
    <property type="evidence" value="ECO:0007669"/>
    <property type="project" value="InterPro"/>
</dbReference>
<dbReference type="InterPro" id="IPR038257">
    <property type="entry name" value="CRISPR-assoc_Cas3_HD_sf"/>
</dbReference>
<dbReference type="GO" id="GO:0016787">
    <property type="term" value="F:hydrolase activity"/>
    <property type="evidence" value="ECO:0007669"/>
    <property type="project" value="UniProtKB-KW"/>
</dbReference>
<keyword evidence="3" id="KW-0540">Nuclease</keyword>
<dbReference type="NCBIfam" id="TIGR01596">
    <property type="entry name" value="cas3_HD"/>
    <property type="match status" value="1"/>
</dbReference>
<dbReference type="Pfam" id="PF22590">
    <property type="entry name" value="Cas3-like_C_2"/>
    <property type="match status" value="1"/>
</dbReference>
<dbReference type="Pfam" id="PF18395">
    <property type="entry name" value="Cas3_C"/>
    <property type="match status" value="1"/>
</dbReference>
<dbReference type="InterPro" id="IPR001650">
    <property type="entry name" value="Helicase_C-like"/>
</dbReference>
<dbReference type="NCBIfam" id="TIGR01587">
    <property type="entry name" value="cas3_core"/>
    <property type="match status" value="1"/>
</dbReference>
<protein>
    <submittedName>
        <fullName evidence="11">CRISPR-associated helicase/endonuclease Cas3</fullName>
    </submittedName>
</protein>
<dbReference type="PROSITE" id="PS51643">
    <property type="entry name" value="HD_CAS3"/>
    <property type="match status" value="1"/>
</dbReference>
<dbReference type="GO" id="GO:0004386">
    <property type="term" value="F:helicase activity"/>
    <property type="evidence" value="ECO:0007669"/>
    <property type="project" value="UniProtKB-KW"/>
</dbReference>
<evidence type="ECO:0000256" key="2">
    <source>
        <dbReference type="ARBA" id="ARBA00009046"/>
    </source>
</evidence>
<dbReference type="InterPro" id="IPR041372">
    <property type="entry name" value="Cas3_C"/>
</dbReference>
<evidence type="ECO:0000256" key="8">
    <source>
        <dbReference type="ARBA" id="ARBA00022840"/>
    </source>
</evidence>
<dbReference type="SMART" id="SM00487">
    <property type="entry name" value="DEXDc"/>
    <property type="match status" value="1"/>
</dbReference>
<dbReference type="CDD" id="cd17930">
    <property type="entry name" value="DEXHc_cas3"/>
    <property type="match status" value="1"/>
</dbReference>
<dbReference type="GO" id="GO:0051607">
    <property type="term" value="P:defense response to virus"/>
    <property type="evidence" value="ECO:0007669"/>
    <property type="project" value="UniProtKB-KW"/>
</dbReference>
<dbReference type="AlphaFoldDB" id="A0A5P5ZJW7"/>
<evidence type="ECO:0000256" key="1">
    <source>
        <dbReference type="ARBA" id="ARBA00006847"/>
    </source>
</evidence>